<dbReference type="GO" id="GO:0004784">
    <property type="term" value="F:superoxide dismutase activity"/>
    <property type="evidence" value="ECO:0007669"/>
    <property type="project" value="UniProtKB-EC"/>
</dbReference>
<dbReference type="Pfam" id="PF02777">
    <property type="entry name" value="Sod_Fe_C"/>
    <property type="match status" value="1"/>
</dbReference>
<dbReference type="PANTHER" id="PTHR43595">
    <property type="entry name" value="37S RIBOSOMAL PROTEIN S26, MITOCHONDRIAL"/>
    <property type="match status" value="1"/>
</dbReference>
<dbReference type="SUPFAM" id="SSF54719">
    <property type="entry name" value="Fe,Mn superoxide dismutase (SOD), C-terminal domain"/>
    <property type="match status" value="1"/>
</dbReference>
<evidence type="ECO:0000256" key="2">
    <source>
        <dbReference type="ARBA" id="ARBA00012682"/>
    </source>
</evidence>
<dbReference type="GO" id="GO:0046872">
    <property type="term" value="F:metal ion binding"/>
    <property type="evidence" value="ECO:0007669"/>
    <property type="project" value="UniProtKB-KW"/>
</dbReference>
<dbReference type="OrthoDB" id="9803125at2"/>
<evidence type="ECO:0000256" key="3">
    <source>
        <dbReference type="ARBA" id="ARBA00022723"/>
    </source>
</evidence>
<dbReference type="EMBL" id="FMUR01000007">
    <property type="protein sequence ID" value="SCY09132.1"/>
    <property type="molecule type" value="Genomic_DNA"/>
</dbReference>
<comment type="function">
    <text evidence="6">Destroys radicals which are normally produced within the cells and which are toxic to biological systems.</text>
</comment>
<evidence type="ECO:0000313" key="9">
    <source>
        <dbReference type="EMBL" id="SCY09132.1"/>
    </source>
</evidence>
<keyword evidence="3 5" id="KW-0479">Metal-binding</keyword>
<feature type="domain" description="Manganese/iron superoxide dismutase C-terminal" evidence="8">
    <location>
        <begin position="96"/>
        <end position="199"/>
    </location>
</feature>
<dbReference type="InterPro" id="IPR036324">
    <property type="entry name" value="Mn/Fe_SOD_N_sf"/>
</dbReference>
<proteinExistence type="inferred from homology"/>
<dbReference type="SUPFAM" id="SSF46609">
    <property type="entry name" value="Fe,Mn superoxide dismutase (SOD), N-terminal domain"/>
    <property type="match status" value="1"/>
</dbReference>
<dbReference type="PROSITE" id="PS00088">
    <property type="entry name" value="SOD_MN"/>
    <property type="match status" value="1"/>
</dbReference>
<dbReference type="FunFam" id="3.55.40.20:FF:000004">
    <property type="entry name" value="Superoxide dismutase [Fe]"/>
    <property type="match status" value="1"/>
</dbReference>
<evidence type="ECO:0000313" key="10">
    <source>
        <dbReference type="Proteomes" id="UP000183047"/>
    </source>
</evidence>
<keyword evidence="10" id="KW-1185">Reference proteome</keyword>
<dbReference type="GO" id="GO:0005737">
    <property type="term" value="C:cytoplasm"/>
    <property type="evidence" value="ECO:0007669"/>
    <property type="project" value="TreeGrafter"/>
</dbReference>
<feature type="binding site" evidence="5">
    <location>
        <position position="166"/>
    </location>
    <ligand>
        <name>Mn(2+)</name>
        <dbReference type="ChEBI" id="CHEBI:29035"/>
    </ligand>
</feature>
<comment type="similarity">
    <text evidence="1 6">Belongs to the iron/manganese superoxide dismutase family.</text>
</comment>
<dbReference type="AlphaFoldDB" id="A0A1G5D3A6"/>
<sequence length="206" mass="22984">MYEQIKLPYATNALEPFIDQLTVETHHGKHHATYTKTFNELAENAGMSNLSAEELLASLDKVSDETLRKGLRNQGGGYYNHNLYFEMFSPSPAKAPSGKLAEEIDKTFGSLDALKEELSKAAAGQFGSGWAWLSTDKSGKLTVSASPNQDNPISEGKGLIPIVALDVWEHAYYLKYKNLRPDYIKAFFEILDWSKVSERYNKIIGA</sequence>
<evidence type="ECO:0000259" key="8">
    <source>
        <dbReference type="Pfam" id="PF02777"/>
    </source>
</evidence>
<dbReference type="PRINTS" id="PR01703">
    <property type="entry name" value="MNSODISMTASE"/>
</dbReference>
<evidence type="ECO:0000256" key="5">
    <source>
        <dbReference type="PIRSR" id="PIRSR000349-1"/>
    </source>
</evidence>
<dbReference type="Gene3D" id="3.55.40.20">
    <property type="entry name" value="Iron/manganese superoxide dismutase, C-terminal domain"/>
    <property type="match status" value="1"/>
</dbReference>
<dbReference type="InterPro" id="IPR001189">
    <property type="entry name" value="Mn/Fe_SOD"/>
</dbReference>
<dbReference type="Gene3D" id="1.10.287.990">
    <property type="entry name" value="Fe,Mn superoxide dismutase (SOD) domain"/>
    <property type="match status" value="1"/>
</dbReference>
<feature type="binding site" evidence="5">
    <location>
        <position position="26"/>
    </location>
    <ligand>
        <name>Mn(2+)</name>
        <dbReference type="ChEBI" id="CHEBI:29035"/>
    </ligand>
</feature>
<evidence type="ECO:0000256" key="1">
    <source>
        <dbReference type="ARBA" id="ARBA00008714"/>
    </source>
</evidence>
<dbReference type="Pfam" id="PF00081">
    <property type="entry name" value="Sod_Fe_N"/>
    <property type="match status" value="1"/>
</dbReference>
<dbReference type="PANTHER" id="PTHR43595:SF2">
    <property type="entry name" value="SMALL RIBOSOMAL SUBUNIT PROTEIN MS42"/>
    <property type="match status" value="1"/>
</dbReference>
<dbReference type="InterPro" id="IPR019832">
    <property type="entry name" value="Mn/Fe_SOD_C"/>
</dbReference>
<dbReference type="EC" id="1.15.1.1" evidence="2 6"/>
<keyword evidence="4 6" id="KW-0560">Oxidoreductase</keyword>
<feature type="binding site" evidence="5">
    <location>
        <position position="170"/>
    </location>
    <ligand>
        <name>Mn(2+)</name>
        <dbReference type="ChEBI" id="CHEBI:29035"/>
    </ligand>
</feature>
<dbReference type="RefSeq" id="WP_074462013.1">
    <property type="nucleotide sequence ID" value="NZ_FMUR01000007.1"/>
</dbReference>
<accession>A0A1G5D3A6</accession>
<protein>
    <recommendedName>
        <fullName evidence="2 6">Superoxide dismutase</fullName>
        <ecNumber evidence="2 6">1.15.1.1</ecNumber>
    </recommendedName>
</protein>
<gene>
    <name evidence="9" type="ORF">SAMN02910451_01368</name>
</gene>
<feature type="domain" description="Manganese/iron superoxide dismutase N-terminal" evidence="7">
    <location>
        <begin position="2"/>
        <end position="88"/>
    </location>
</feature>
<evidence type="ECO:0000256" key="4">
    <source>
        <dbReference type="ARBA" id="ARBA00023002"/>
    </source>
</evidence>
<organism evidence="9 10">
    <name type="scientific">Butyrivibrio hungatei</name>
    <dbReference type="NCBI Taxonomy" id="185008"/>
    <lineage>
        <taxon>Bacteria</taxon>
        <taxon>Bacillati</taxon>
        <taxon>Bacillota</taxon>
        <taxon>Clostridia</taxon>
        <taxon>Lachnospirales</taxon>
        <taxon>Lachnospiraceae</taxon>
        <taxon>Butyrivibrio</taxon>
    </lineage>
</organism>
<comment type="catalytic activity">
    <reaction evidence="6">
        <text>2 superoxide + 2 H(+) = H2O2 + O2</text>
        <dbReference type="Rhea" id="RHEA:20696"/>
        <dbReference type="ChEBI" id="CHEBI:15378"/>
        <dbReference type="ChEBI" id="CHEBI:15379"/>
        <dbReference type="ChEBI" id="CHEBI:16240"/>
        <dbReference type="ChEBI" id="CHEBI:18421"/>
        <dbReference type="EC" id="1.15.1.1"/>
    </reaction>
</comment>
<dbReference type="InterPro" id="IPR036314">
    <property type="entry name" value="SOD_C_sf"/>
</dbReference>
<feature type="binding site" evidence="5">
    <location>
        <position position="81"/>
    </location>
    <ligand>
        <name>Mn(2+)</name>
        <dbReference type="ChEBI" id="CHEBI:29035"/>
    </ligand>
</feature>
<dbReference type="PIRSF" id="PIRSF000349">
    <property type="entry name" value="SODismutase"/>
    <property type="match status" value="1"/>
</dbReference>
<reference evidence="10" key="1">
    <citation type="submission" date="2016-10" db="EMBL/GenBank/DDBJ databases">
        <authorList>
            <person name="Varghese N."/>
            <person name="Submissions S."/>
        </authorList>
    </citation>
    <scope>NUCLEOTIDE SEQUENCE [LARGE SCALE GENOMIC DNA]</scope>
    <source>
        <strain evidence="10">XBD2006</strain>
    </source>
</reference>
<evidence type="ECO:0000256" key="6">
    <source>
        <dbReference type="RuleBase" id="RU000414"/>
    </source>
</evidence>
<evidence type="ECO:0000259" key="7">
    <source>
        <dbReference type="Pfam" id="PF00081"/>
    </source>
</evidence>
<name>A0A1G5D3A6_9FIRM</name>
<dbReference type="InterPro" id="IPR019833">
    <property type="entry name" value="Mn/Fe_SOD_BS"/>
</dbReference>
<dbReference type="InterPro" id="IPR019831">
    <property type="entry name" value="Mn/Fe_SOD_N"/>
</dbReference>
<dbReference type="Proteomes" id="UP000183047">
    <property type="component" value="Unassembled WGS sequence"/>
</dbReference>